<protein>
    <recommendedName>
        <fullName evidence="3">GxxExxY protein</fullName>
    </recommendedName>
</protein>
<evidence type="ECO:0008006" key="3">
    <source>
        <dbReference type="Google" id="ProtNLM"/>
    </source>
</evidence>
<evidence type="ECO:0000313" key="2">
    <source>
        <dbReference type="Proteomes" id="UP001228113"/>
    </source>
</evidence>
<evidence type="ECO:0000313" key="1">
    <source>
        <dbReference type="EMBL" id="BDU77696.1"/>
    </source>
</evidence>
<accession>A0AA48GR23</accession>
<reference evidence="1" key="1">
    <citation type="journal article" date="2023" name="Int. J. Syst. Evol. Microbiol.">
        <title>Mesoterricola silvestris gen. nov., sp. nov., Mesoterricola sediminis sp. nov., Geothrix oryzae sp. nov., Geothrix edaphica sp. nov., Geothrix rubra sp. nov., and Geothrix limicola sp. nov., six novel members of Acidobacteriota isolated from soils.</title>
        <authorList>
            <person name="Itoh H."/>
            <person name="Sugisawa Y."/>
            <person name="Mise K."/>
            <person name="Xu Z."/>
            <person name="Kuniyasu M."/>
            <person name="Ushijima N."/>
            <person name="Kawano K."/>
            <person name="Kobayashi E."/>
            <person name="Shiratori Y."/>
            <person name="Masuda Y."/>
            <person name="Senoo K."/>
        </authorList>
    </citation>
    <scope>NUCLEOTIDE SEQUENCE</scope>
    <source>
        <strain evidence="1">W786</strain>
    </source>
</reference>
<dbReference type="AlphaFoldDB" id="A0AA48GR23"/>
<dbReference type="Proteomes" id="UP001228113">
    <property type="component" value="Chromosome"/>
</dbReference>
<organism evidence="1 2">
    <name type="scientific">Mesoterricola sediminis</name>
    <dbReference type="NCBI Taxonomy" id="2927980"/>
    <lineage>
        <taxon>Bacteria</taxon>
        <taxon>Pseudomonadati</taxon>
        <taxon>Acidobacteriota</taxon>
        <taxon>Holophagae</taxon>
        <taxon>Holophagales</taxon>
        <taxon>Holophagaceae</taxon>
        <taxon>Mesoterricola</taxon>
    </lineage>
</organism>
<dbReference type="NCBIfam" id="TIGR04256">
    <property type="entry name" value="GxxExxY"/>
    <property type="match status" value="1"/>
</dbReference>
<dbReference type="InterPro" id="IPR026350">
    <property type="entry name" value="GxxExxY"/>
</dbReference>
<dbReference type="EMBL" id="AP027081">
    <property type="protein sequence ID" value="BDU77696.1"/>
    <property type="molecule type" value="Genomic_DNA"/>
</dbReference>
<gene>
    <name evidence="1" type="ORF">METESE_26540</name>
</gene>
<keyword evidence="2" id="KW-1185">Reference proteome</keyword>
<dbReference type="Pfam" id="PF13366">
    <property type="entry name" value="PDDEXK_3"/>
    <property type="match status" value="1"/>
</dbReference>
<proteinExistence type="predicted"/>
<dbReference type="KEGG" id="msea:METESE_26540"/>
<dbReference type="RefSeq" id="WP_243334164.1">
    <property type="nucleotide sequence ID" value="NZ_AP027081.1"/>
</dbReference>
<sequence>MHQSPPDDRPHSDLTRSILESAMHVQNRLGVGLYEKPYKVCLAHTLRQNGHRVLLEVHLDITFEGLLIPDSYLIDLMIDDTVIVEAKAVERLTPIHQAQLLTYLRLSGKEVGLLLNFWACPLKDGGIQRLVLSRDRA</sequence>
<name>A0AA48GR23_9BACT</name>